<comment type="caution">
    <text evidence="2">The sequence shown here is derived from an EMBL/GenBank/DDBJ whole genome shotgun (WGS) entry which is preliminary data.</text>
</comment>
<dbReference type="EMBL" id="BLJE01000007">
    <property type="protein sequence ID" value="GFE67085.1"/>
    <property type="molecule type" value="Genomic_DNA"/>
</dbReference>
<evidence type="ECO:0000313" key="3">
    <source>
        <dbReference type="Proteomes" id="UP000436822"/>
    </source>
</evidence>
<dbReference type="AlphaFoldDB" id="A0A6N6JLX9"/>
<feature type="transmembrane region" description="Helical" evidence="1">
    <location>
        <begin position="31"/>
        <end position="56"/>
    </location>
</feature>
<evidence type="ECO:0008006" key="4">
    <source>
        <dbReference type="Google" id="ProtNLM"/>
    </source>
</evidence>
<keyword evidence="3" id="KW-1185">Reference proteome</keyword>
<feature type="transmembrane region" description="Helical" evidence="1">
    <location>
        <begin position="6"/>
        <end position="24"/>
    </location>
</feature>
<dbReference type="Pfam" id="PF14108">
    <property type="entry name" value="ABA4-like"/>
    <property type="match status" value="1"/>
</dbReference>
<keyword evidence="1" id="KW-0812">Transmembrane</keyword>
<name>A0A6N6JLX9_9RHOB</name>
<organism evidence="2 3">
    <name type="scientific">Litoreibacter roseus</name>
    <dbReference type="NCBI Taxonomy" id="2601869"/>
    <lineage>
        <taxon>Bacteria</taxon>
        <taxon>Pseudomonadati</taxon>
        <taxon>Pseudomonadota</taxon>
        <taxon>Alphaproteobacteria</taxon>
        <taxon>Rhodobacterales</taxon>
        <taxon>Roseobacteraceae</taxon>
        <taxon>Litoreibacter</taxon>
    </lineage>
</organism>
<feature type="transmembrane region" description="Helical" evidence="1">
    <location>
        <begin position="109"/>
        <end position="131"/>
    </location>
</feature>
<dbReference type="Proteomes" id="UP000436822">
    <property type="component" value="Unassembled WGS sequence"/>
</dbReference>
<evidence type="ECO:0000313" key="2">
    <source>
        <dbReference type="EMBL" id="GFE67085.1"/>
    </source>
</evidence>
<feature type="transmembrane region" description="Helical" evidence="1">
    <location>
        <begin position="76"/>
        <end position="97"/>
    </location>
</feature>
<evidence type="ECO:0000256" key="1">
    <source>
        <dbReference type="SAM" id="Phobius"/>
    </source>
</evidence>
<reference evidence="2 3" key="1">
    <citation type="submission" date="2019-12" db="EMBL/GenBank/DDBJ databases">
        <title>Litoreibacter badius sp. nov., a novel bacteriochlorophyll a-containing bacterium in the genus Litoreibacter.</title>
        <authorList>
            <person name="Kanamuro M."/>
            <person name="Takabe Y."/>
            <person name="Mori K."/>
            <person name="Takaichi S."/>
            <person name="Hanada S."/>
        </authorList>
    </citation>
    <scope>NUCLEOTIDE SEQUENCE [LARGE SCALE GENOMIC DNA]</scope>
    <source>
        <strain evidence="2 3">K6</strain>
    </source>
</reference>
<protein>
    <recommendedName>
        <fullName evidence="4">DUF4281 domain-containing protein</fullName>
    </recommendedName>
</protein>
<sequence>MDPQTLFDVASTLAMLGWVALALSPLAPRRLLPVGGVVLPLLVCVIYALAAVLYLPGAEGGFDTLDNVMLLFSDRGATTVGWVHFLAFDLLVGGWIVRDARARSVPHITLLPCLFVTLMLGPVGLLAYLALRSLWVTWQKRKVAFA</sequence>
<gene>
    <name evidence="2" type="ORF">KIN_41590</name>
</gene>
<dbReference type="InterPro" id="IPR025461">
    <property type="entry name" value="ABA4-like"/>
</dbReference>
<dbReference type="OrthoDB" id="345237at2"/>
<keyword evidence="1" id="KW-1133">Transmembrane helix</keyword>
<keyword evidence="1" id="KW-0472">Membrane</keyword>
<dbReference type="RefSeq" id="WP_159810732.1">
    <property type="nucleotide sequence ID" value="NZ_BLJE01000007.1"/>
</dbReference>
<proteinExistence type="predicted"/>
<accession>A0A6N6JLX9</accession>